<dbReference type="EMBL" id="KB632087">
    <property type="protein sequence ID" value="ERL88654.1"/>
    <property type="molecule type" value="Genomic_DNA"/>
</dbReference>
<dbReference type="Proteomes" id="UP000030742">
    <property type="component" value="Unassembled WGS sequence"/>
</dbReference>
<dbReference type="AlphaFoldDB" id="U4U428"/>
<protein>
    <submittedName>
        <fullName evidence="1">Uncharacterized protein</fullName>
    </submittedName>
</protein>
<evidence type="ECO:0000313" key="2">
    <source>
        <dbReference type="Proteomes" id="UP000030742"/>
    </source>
</evidence>
<proteinExistence type="predicted"/>
<sequence>MTSTGQFSVKSSDLMHRISPGRLADFMALFPISRLRVTRRLIDVIDSIDVPFPRRIASIERMYHILRDEGTREKDFGRVRHVLHQVESARLASESLSWQNTPKTANICDIAGSSHEYVSTSNIASVPCRLHALAVCL</sequence>
<accession>U4U428</accession>
<name>U4U428_DENPD</name>
<evidence type="ECO:0000313" key="1">
    <source>
        <dbReference type="EMBL" id="ERL88654.1"/>
    </source>
</evidence>
<reference evidence="1 2" key="1">
    <citation type="journal article" date="2013" name="Genome Biol.">
        <title>Draft genome of the mountain pine beetle, Dendroctonus ponderosae Hopkins, a major forest pest.</title>
        <authorList>
            <person name="Keeling C.I."/>
            <person name="Yuen M.M."/>
            <person name="Liao N.Y."/>
            <person name="Docking T.R."/>
            <person name="Chan S.K."/>
            <person name="Taylor G.A."/>
            <person name="Palmquist D.L."/>
            <person name="Jackman S.D."/>
            <person name="Nguyen A."/>
            <person name="Li M."/>
            <person name="Henderson H."/>
            <person name="Janes J.K."/>
            <person name="Zhao Y."/>
            <person name="Pandoh P."/>
            <person name="Moore R."/>
            <person name="Sperling F.A."/>
            <person name="Huber D.P."/>
            <person name="Birol I."/>
            <person name="Jones S.J."/>
            <person name="Bohlmann J."/>
        </authorList>
    </citation>
    <scope>NUCLEOTIDE SEQUENCE</scope>
</reference>
<gene>
    <name evidence="1" type="ORF">D910_06038</name>
</gene>
<organism evidence="1 2">
    <name type="scientific">Dendroctonus ponderosae</name>
    <name type="common">Mountain pine beetle</name>
    <dbReference type="NCBI Taxonomy" id="77166"/>
    <lineage>
        <taxon>Eukaryota</taxon>
        <taxon>Metazoa</taxon>
        <taxon>Ecdysozoa</taxon>
        <taxon>Arthropoda</taxon>
        <taxon>Hexapoda</taxon>
        <taxon>Insecta</taxon>
        <taxon>Pterygota</taxon>
        <taxon>Neoptera</taxon>
        <taxon>Endopterygota</taxon>
        <taxon>Coleoptera</taxon>
        <taxon>Polyphaga</taxon>
        <taxon>Cucujiformia</taxon>
        <taxon>Curculionidae</taxon>
        <taxon>Scolytinae</taxon>
        <taxon>Dendroctonus</taxon>
    </lineage>
</organism>